<proteinExistence type="predicted"/>
<dbReference type="Proteomes" id="UP000198403">
    <property type="component" value="Unassembled WGS sequence"/>
</dbReference>
<sequence>MTLLNCLCAAIKRVITCEESSTSDCCYRLVCRSSPLTWCIELGHTA</sequence>
<evidence type="ECO:0000313" key="2">
    <source>
        <dbReference type="Proteomes" id="UP000198403"/>
    </source>
</evidence>
<evidence type="ECO:0000313" key="1">
    <source>
        <dbReference type="EMBL" id="SNR95089.1"/>
    </source>
</evidence>
<dbReference type="AlphaFoldDB" id="A0A239AHT0"/>
<organism evidence="1 2">
    <name type="scientific">Blastococcus mobilis</name>
    <dbReference type="NCBI Taxonomy" id="1938746"/>
    <lineage>
        <taxon>Bacteria</taxon>
        <taxon>Bacillati</taxon>
        <taxon>Actinomycetota</taxon>
        <taxon>Actinomycetes</taxon>
        <taxon>Geodermatophilales</taxon>
        <taxon>Geodermatophilaceae</taxon>
        <taxon>Blastococcus</taxon>
    </lineage>
</organism>
<name>A0A239AHT0_9ACTN</name>
<accession>A0A239AHT0</accession>
<keyword evidence="2" id="KW-1185">Reference proteome</keyword>
<gene>
    <name evidence="1" type="ORF">SAMN06272737_14516</name>
</gene>
<protein>
    <submittedName>
        <fullName evidence="1">Uncharacterized protein</fullName>
    </submittedName>
</protein>
<dbReference type="EMBL" id="FZNO01000045">
    <property type="protein sequence ID" value="SNR95089.1"/>
    <property type="molecule type" value="Genomic_DNA"/>
</dbReference>
<reference evidence="1 2" key="1">
    <citation type="submission" date="2017-06" db="EMBL/GenBank/DDBJ databases">
        <authorList>
            <person name="Kim H.J."/>
            <person name="Triplett B.A."/>
        </authorList>
    </citation>
    <scope>NUCLEOTIDE SEQUENCE [LARGE SCALE GENOMIC DNA]</scope>
    <source>
        <strain evidence="1 2">DSM 44272</strain>
    </source>
</reference>